<dbReference type="Proteomes" id="UP000003027">
    <property type="component" value="Unassembled WGS sequence"/>
</dbReference>
<proteinExistence type="predicted"/>
<keyword evidence="1" id="KW-0812">Transmembrane</keyword>
<feature type="transmembrane region" description="Helical" evidence="1">
    <location>
        <begin position="15"/>
        <end position="32"/>
    </location>
</feature>
<protein>
    <recommendedName>
        <fullName evidence="4">Inner membrane protein</fullName>
    </recommendedName>
</protein>
<organism evidence="2 3">
    <name type="scientific">Yersinia mollaretii (strain ATCC 43969 / DSM 18520 / CIP 103324 / CNY 7263 / WAIP 204)</name>
    <dbReference type="NCBI Taxonomy" id="349967"/>
    <lineage>
        <taxon>Bacteria</taxon>
        <taxon>Pseudomonadati</taxon>
        <taxon>Pseudomonadota</taxon>
        <taxon>Gammaproteobacteria</taxon>
        <taxon>Enterobacterales</taxon>
        <taxon>Yersiniaceae</taxon>
        <taxon>Yersinia</taxon>
    </lineage>
</organism>
<sequence>MEGLMTFHYRNPYDLINLFAGVLTAIPVQLICRRRVGLPVYDHQR</sequence>
<reference evidence="2" key="1">
    <citation type="submission" date="2008-12" db="EMBL/GenBank/DDBJ databases">
        <title>Annotation of the Yersinia mollaretii ATCC 43969 genome.</title>
        <authorList>
            <person name="Read T.D."/>
            <person name="Akmal A."/>
            <person name="Bishop-Lilly K."/>
            <person name="Chen P.E."/>
            <person name="Cook C."/>
            <person name="Kiley M.P."/>
            <person name="Lentz S."/>
            <person name="Mateczun A."/>
            <person name="Nagarajan N."/>
            <person name="Nolan N."/>
            <person name="Osborne B.I."/>
            <person name="Pop M."/>
            <person name="Sozhamannan S."/>
            <person name="Stewart A.C."/>
            <person name="Sulakvelidze A."/>
            <person name="Thomason B."/>
            <person name="Willner K."/>
            <person name="Zwick M.E."/>
        </authorList>
    </citation>
    <scope>NUCLEOTIDE SEQUENCE [LARGE SCALE GENOMIC DNA]</scope>
    <source>
        <strain evidence="2">ATCC 43969</strain>
    </source>
</reference>
<evidence type="ECO:0000313" key="3">
    <source>
        <dbReference type="Proteomes" id="UP000003027"/>
    </source>
</evidence>
<name>A0ABP2EBA5_YERMW</name>
<dbReference type="EMBL" id="AALD02000055">
    <property type="protein sequence ID" value="EEQ08993.1"/>
    <property type="molecule type" value="Genomic_DNA"/>
</dbReference>
<keyword evidence="1" id="KW-1133">Transmembrane helix</keyword>
<accession>A0ABP2EBA5</accession>
<comment type="caution">
    <text evidence="2">The sequence shown here is derived from an EMBL/GenBank/DDBJ whole genome shotgun (WGS) entry which is preliminary data.</text>
</comment>
<evidence type="ECO:0000313" key="2">
    <source>
        <dbReference type="EMBL" id="EEQ08993.1"/>
    </source>
</evidence>
<gene>
    <name evidence="2" type="ORF">ymoll0001_27940</name>
</gene>
<evidence type="ECO:0008006" key="4">
    <source>
        <dbReference type="Google" id="ProtNLM"/>
    </source>
</evidence>
<keyword evidence="1" id="KW-0472">Membrane</keyword>
<keyword evidence="3" id="KW-1185">Reference proteome</keyword>
<evidence type="ECO:0000256" key="1">
    <source>
        <dbReference type="SAM" id="Phobius"/>
    </source>
</evidence>